<dbReference type="CDD" id="cd18785">
    <property type="entry name" value="SF2_C"/>
    <property type="match status" value="1"/>
</dbReference>
<dbReference type="Gene3D" id="3.40.50.300">
    <property type="entry name" value="P-loop containing nucleotide triphosphate hydrolases"/>
    <property type="match status" value="2"/>
</dbReference>
<dbReference type="PROSITE" id="PS51194">
    <property type="entry name" value="HELICASE_CTER"/>
    <property type="match status" value="1"/>
</dbReference>
<keyword evidence="4" id="KW-1185">Reference proteome</keyword>
<protein>
    <submittedName>
        <fullName evidence="3">DEAD/DEAH box helicase family protein</fullName>
    </submittedName>
</protein>
<dbReference type="PANTHER" id="PTHR47396:SF1">
    <property type="entry name" value="ATP-DEPENDENT HELICASE IRC3-RELATED"/>
    <property type="match status" value="1"/>
</dbReference>
<dbReference type="Pfam" id="PF04851">
    <property type="entry name" value="ResIII"/>
    <property type="match status" value="1"/>
</dbReference>
<evidence type="ECO:0000259" key="2">
    <source>
        <dbReference type="PROSITE" id="PS51194"/>
    </source>
</evidence>
<dbReference type="PANTHER" id="PTHR47396">
    <property type="entry name" value="TYPE I RESTRICTION ENZYME ECOKI R PROTEIN"/>
    <property type="match status" value="1"/>
</dbReference>
<dbReference type="InterPro" id="IPR050742">
    <property type="entry name" value="Helicase_Restrict-Modif_Enz"/>
</dbReference>
<reference evidence="3 4" key="1">
    <citation type="submission" date="2022-10" db="EMBL/GenBank/DDBJ databases">
        <title>paucibacter sp. hw8 Genome sequencing.</title>
        <authorList>
            <person name="Park S."/>
        </authorList>
    </citation>
    <scope>NUCLEOTIDE SEQUENCE [LARGE SCALE GENOMIC DNA]</scope>
    <source>
        <strain evidence="4">hw8</strain>
    </source>
</reference>
<dbReference type="InterPro" id="IPR027417">
    <property type="entry name" value="P-loop_NTPase"/>
</dbReference>
<keyword evidence="3" id="KW-0378">Hydrolase</keyword>
<gene>
    <name evidence="3" type="ORF">PRZ01_14030</name>
</gene>
<keyword evidence="3" id="KW-0547">Nucleotide-binding</keyword>
<comment type="caution">
    <text evidence="3">The sequence shown here is derived from an EMBL/GenBank/DDBJ whole genome shotgun (WGS) entry which is preliminary data.</text>
</comment>
<dbReference type="InterPro" id="IPR001650">
    <property type="entry name" value="Helicase_C-like"/>
</dbReference>
<dbReference type="PROSITE" id="PS51192">
    <property type="entry name" value="HELICASE_ATP_BIND_1"/>
    <property type="match status" value="1"/>
</dbReference>
<dbReference type="SMART" id="SM00487">
    <property type="entry name" value="DEXDc"/>
    <property type="match status" value="1"/>
</dbReference>
<dbReference type="InterPro" id="IPR006935">
    <property type="entry name" value="Helicase/UvrB_N"/>
</dbReference>
<dbReference type="GO" id="GO:0004386">
    <property type="term" value="F:helicase activity"/>
    <property type="evidence" value="ECO:0007669"/>
    <property type="project" value="UniProtKB-KW"/>
</dbReference>
<organism evidence="3 4">
    <name type="scientific">Roseateles koreensis</name>
    <dbReference type="NCBI Taxonomy" id="2987526"/>
    <lineage>
        <taxon>Bacteria</taxon>
        <taxon>Pseudomonadati</taxon>
        <taxon>Pseudomonadota</taxon>
        <taxon>Betaproteobacteria</taxon>
        <taxon>Burkholderiales</taxon>
        <taxon>Sphaerotilaceae</taxon>
        <taxon>Roseateles</taxon>
    </lineage>
</organism>
<dbReference type="EMBL" id="JAQQXS010000012">
    <property type="protein sequence ID" value="MDC8786309.1"/>
    <property type="molecule type" value="Genomic_DNA"/>
</dbReference>
<keyword evidence="3" id="KW-0067">ATP-binding</keyword>
<accession>A0ABT5KTQ5</accession>
<name>A0ABT5KTQ5_9BURK</name>
<evidence type="ECO:0000313" key="3">
    <source>
        <dbReference type="EMBL" id="MDC8786309.1"/>
    </source>
</evidence>
<keyword evidence="3" id="KW-0347">Helicase</keyword>
<dbReference type="CDD" id="cd17926">
    <property type="entry name" value="DEXHc_RE"/>
    <property type="match status" value="1"/>
</dbReference>
<feature type="domain" description="Helicase ATP-binding" evidence="1">
    <location>
        <begin position="175"/>
        <end position="348"/>
    </location>
</feature>
<dbReference type="Pfam" id="PF00271">
    <property type="entry name" value="Helicase_C"/>
    <property type="match status" value="1"/>
</dbReference>
<proteinExistence type="predicted"/>
<dbReference type="SMART" id="SM00490">
    <property type="entry name" value="HELICc"/>
    <property type="match status" value="1"/>
</dbReference>
<sequence>MLVAKIMSNQPHKTAMPTQGRSTLKLIVPPVFGVNEKYRHGAIRQVLLEKQELFGRFVRFTTDQATWLRFTPDAGGPGILLFKKVPDGFAMPPDVAVLVRSSLPAEVLPEIDAQEAQWALHPLLTATAALDIAGRAQRARESWRGAFRYADEDSVVNGAIALRRPQVGALHAIHAHWSVSDGVATVVMPTGTGKTETMLATTVSSQCQRILVLVPTDALRSQVAQKFVSLGVLKLEGSVILDAAVQRPVVGIMTSAPRDIGEVDALFTTCNVVVTTSQLASRFTPVVKARVASLCSHLFIDEAHHAEAPTWKEFKEHYADKRVLQFTATPFREDDRRIDGKIIYVYPLRKAQAEGYFRPIRFSPVSEFGFKKADRAIAQQVLKELDLDATGKHVAMARVSSTDRANQVFAIYQELGRFNPVVLHTKISTTERKAAHAKLRTGESRIVVCVDMLGEGFDMPELKIAAFHDLRKSLAVTLQLAGRFTRARSDLGDPVFIANTASVDLTEELEKLYAQDPDWNELLPELSEAAIADEVGAQDFMAGFVGNLGGIPMKELNPSASTVVFHTACANWTPKKFRKGIRGATKYEQVHSTLNEKDNTLVVITANRHAVPWTEVAIVQDYSWELFIAYWDRERQLLFIHGSSNSSEFKDLAKALAGDDVTLVVDPIVYRTFHGINRLLLTNVGLDEHFGRQIRYTGRMGADVGSRLSESTKQGARKAVLAGVGFENGSRTTIGAAKRGRVWSAQRLRVDTFTAWCRNIGGKIVDETINPEEVLKGTLIPRQVDARPGVVAIGVDWPSDVLDVIESMTTVVWQYGAENRLTDLGIELVETSADKPLVFRVFTDGREVRIRLELFRVSDTSTDFKFVYEGKDTARIRRGGERDLCEYFTEKAPTIWFADGSSLEGNLYVELVKALELYPVDKLEVVDWTGIDITKESQRDEKRQDSVQYRVIELLRKKGGYDVVFDDDGSGEAADVVAIRLDDPSNPKRIEVELYHCKFSMQPEAGARVDDLYVVCGQAQRSIVWLHNRDRRKDLFSHLLKRNEQRVDGGRPTRFEVGNDTRLIQLRDLSKRCELRLSVFAVQPGVSQAKVSPSQLTLLSVVDRYLQETYQLDFQLWCSA</sequence>
<feature type="domain" description="Helicase C-terminal" evidence="2">
    <location>
        <begin position="377"/>
        <end position="530"/>
    </location>
</feature>
<evidence type="ECO:0000313" key="4">
    <source>
        <dbReference type="Proteomes" id="UP001219862"/>
    </source>
</evidence>
<dbReference type="Proteomes" id="UP001219862">
    <property type="component" value="Unassembled WGS sequence"/>
</dbReference>
<evidence type="ECO:0000259" key="1">
    <source>
        <dbReference type="PROSITE" id="PS51192"/>
    </source>
</evidence>
<dbReference type="SUPFAM" id="SSF52540">
    <property type="entry name" value="P-loop containing nucleoside triphosphate hydrolases"/>
    <property type="match status" value="1"/>
</dbReference>
<dbReference type="InterPro" id="IPR014001">
    <property type="entry name" value="Helicase_ATP-bd"/>
</dbReference>